<feature type="non-terminal residue" evidence="2">
    <location>
        <position position="1"/>
    </location>
</feature>
<evidence type="ECO:0000259" key="1">
    <source>
        <dbReference type="Pfam" id="PF14579"/>
    </source>
</evidence>
<evidence type="ECO:0000313" key="3">
    <source>
        <dbReference type="Proteomes" id="UP000429785"/>
    </source>
</evidence>
<proteinExistence type="predicted"/>
<gene>
    <name evidence="2" type="ORF">F8C76_18295</name>
</gene>
<reference evidence="2 3" key="1">
    <citation type="submission" date="2019-10" db="EMBL/GenBank/DDBJ databases">
        <title>Muricauda olearia CL-SS4 JCM15563 genome.</title>
        <authorList>
            <person name="Liu L."/>
        </authorList>
    </citation>
    <scope>NUCLEOTIDE SEQUENCE [LARGE SCALE GENOMIC DNA]</scope>
    <source>
        <strain evidence="2 3">CL-SS4</strain>
    </source>
</reference>
<name>A0A6I1DUW0_9FLAO</name>
<dbReference type="Pfam" id="PF14579">
    <property type="entry name" value="HHH_6"/>
    <property type="match status" value="1"/>
</dbReference>
<evidence type="ECO:0000313" key="2">
    <source>
        <dbReference type="EMBL" id="KAB7520730.1"/>
    </source>
</evidence>
<sequence>SRGKEKGAIIRQARKAGVEILGPDINLSQAEARLFEGRIYLGLKDIMGITPAFLDQLLALKRPVTSFPAFLRQLDTKELKEKQLVPLIEAGLFDQVSPNRASLLVNCGN</sequence>
<dbReference type="PANTHER" id="PTHR32294">
    <property type="entry name" value="DNA POLYMERASE III SUBUNIT ALPHA"/>
    <property type="match status" value="1"/>
</dbReference>
<dbReference type="GO" id="GO:0008408">
    <property type="term" value="F:3'-5' exonuclease activity"/>
    <property type="evidence" value="ECO:0007669"/>
    <property type="project" value="InterPro"/>
</dbReference>
<organism evidence="2 3">
    <name type="scientific">Flagellimonas olearia</name>
    <dbReference type="NCBI Taxonomy" id="552546"/>
    <lineage>
        <taxon>Bacteria</taxon>
        <taxon>Pseudomonadati</taxon>
        <taxon>Bacteroidota</taxon>
        <taxon>Flavobacteriia</taxon>
        <taxon>Flavobacteriales</taxon>
        <taxon>Flavobacteriaceae</taxon>
        <taxon>Flagellimonas</taxon>
    </lineage>
</organism>
<dbReference type="InterPro" id="IPR004805">
    <property type="entry name" value="DnaE2/DnaE/PolC"/>
</dbReference>
<feature type="non-terminal residue" evidence="2">
    <location>
        <position position="109"/>
    </location>
</feature>
<accession>A0A6I1DUW0</accession>
<protein>
    <recommendedName>
        <fullName evidence="1">DNA polymerase helix-hairpin-helix motif domain-containing protein</fullName>
    </recommendedName>
</protein>
<dbReference type="InterPro" id="IPR029460">
    <property type="entry name" value="DNAPol_HHH"/>
</dbReference>
<feature type="domain" description="DNA polymerase helix-hairpin-helix motif" evidence="1">
    <location>
        <begin position="17"/>
        <end position="103"/>
    </location>
</feature>
<dbReference type="GO" id="GO:0006260">
    <property type="term" value="P:DNA replication"/>
    <property type="evidence" value="ECO:0007669"/>
    <property type="project" value="InterPro"/>
</dbReference>
<dbReference type="EMBL" id="WELG01000161">
    <property type="protein sequence ID" value="KAB7520730.1"/>
    <property type="molecule type" value="Genomic_DNA"/>
</dbReference>
<dbReference type="AlphaFoldDB" id="A0A6I1DUW0"/>
<dbReference type="Gene3D" id="1.10.150.870">
    <property type="match status" value="1"/>
</dbReference>
<dbReference type="Proteomes" id="UP000429785">
    <property type="component" value="Unassembled WGS sequence"/>
</dbReference>
<comment type="caution">
    <text evidence="2">The sequence shown here is derived from an EMBL/GenBank/DDBJ whole genome shotgun (WGS) entry which is preliminary data.</text>
</comment>